<accession>F5YI15</accession>
<keyword evidence="2" id="KW-1185">Reference proteome</keyword>
<dbReference type="HOGENOM" id="CLU_3012991_0_0_12"/>
<name>F5YI15_TREPZ</name>
<proteinExistence type="predicted"/>
<sequence>MRLYYLRQRKPGGNWYAIFMDPITKKQEKTRCTGTSDKMKASAIAQEWLIIQRIQF</sequence>
<dbReference type="KEGG" id="tpi:TREPR_2289"/>
<reference evidence="1 2" key="2">
    <citation type="journal article" date="2011" name="ISME J.">
        <title>RNA-seq reveals cooperative metabolic interactions between two termite-gut spirochete species in co-culture.</title>
        <authorList>
            <person name="Rosenthal A.Z."/>
            <person name="Matson E.G."/>
            <person name="Eldar A."/>
            <person name="Leadbetter J.R."/>
        </authorList>
    </citation>
    <scope>NUCLEOTIDE SEQUENCE [LARGE SCALE GENOMIC DNA]</scope>
    <source>
        <strain evidence="2">ATCC BAA-887 / DSM 12427 / ZAS-2</strain>
    </source>
</reference>
<reference evidence="2" key="1">
    <citation type="submission" date="2009-12" db="EMBL/GenBank/DDBJ databases">
        <title>Complete sequence of Treponema primitia strain ZAS-2.</title>
        <authorList>
            <person name="Tetu S.G."/>
            <person name="Matson E."/>
            <person name="Ren Q."/>
            <person name="Seshadri R."/>
            <person name="Elbourne L."/>
            <person name="Hassan K.A."/>
            <person name="Durkin A."/>
            <person name="Radune D."/>
            <person name="Mohamoud Y."/>
            <person name="Shay R."/>
            <person name="Jin S."/>
            <person name="Zhang X."/>
            <person name="Lucey K."/>
            <person name="Ballor N.R."/>
            <person name="Ottesen E."/>
            <person name="Rosenthal R."/>
            <person name="Allen A."/>
            <person name="Leadbetter J.R."/>
            <person name="Paulsen I.T."/>
        </authorList>
    </citation>
    <scope>NUCLEOTIDE SEQUENCE [LARGE SCALE GENOMIC DNA]</scope>
    <source>
        <strain evidence="2">ATCC BAA-887 / DSM 12427 / ZAS-2</strain>
    </source>
</reference>
<evidence type="ECO:0000313" key="2">
    <source>
        <dbReference type="Proteomes" id="UP000009223"/>
    </source>
</evidence>
<gene>
    <name evidence="1" type="ordered locus">TREPR_2289</name>
</gene>
<dbReference type="Proteomes" id="UP000009223">
    <property type="component" value="Chromosome"/>
</dbReference>
<evidence type="ECO:0000313" key="1">
    <source>
        <dbReference type="EMBL" id="AEF86490.1"/>
    </source>
</evidence>
<protein>
    <submittedName>
        <fullName evidence="1">Uncharacterized protein</fullName>
    </submittedName>
</protein>
<dbReference type="EMBL" id="CP001843">
    <property type="protein sequence ID" value="AEF86490.1"/>
    <property type="molecule type" value="Genomic_DNA"/>
</dbReference>
<organism evidence="1 2">
    <name type="scientific">Treponema primitia (strain ATCC BAA-887 / DSM 12427 / ZAS-2)</name>
    <dbReference type="NCBI Taxonomy" id="545694"/>
    <lineage>
        <taxon>Bacteria</taxon>
        <taxon>Pseudomonadati</taxon>
        <taxon>Spirochaetota</taxon>
        <taxon>Spirochaetia</taxon>
        <taxon>Spirochaetales</taxon>
        <taxon>Treponemataceae</taxon>
        <taxon>Treponema</taxon>
    </lineage>
</organism>
<dbReference type="AlphaFoldDB" id="F5YI15"/>